<protein>
    <submittedName>
        <fullName evidence="1">Uncharacterized protein</fullName>
    </submittedName>
</protein>
<dbReference type="AlphaFoldDB" id="A0A1N7KFJ0"/>
<name>A0A1N7KFJ0_9FLAO</name>
<organism evidence="1 2">
    <name type="scientific">Chryseobacterium joostei</name>
    <dbReference type="NCBI Taxonomy" id="112234"/>
    <lineage>
        <taxon>Bacteria</taxon>
        <taxon>Pseudomonadati</taxon>
        <taxon>Bacteroidota</taxon>
        <taxon>Flavobacteriia</taxon>
        <taxon>Flavobacteriales</taxon>
        <taxon>Weeksellaceae</taxon>
        <taxon>Chryseobacterium group</taxon>
        <taxon>Chryseobacterium</taxon>
    </lineage>
</organism>
<feature type="non-terminal residue" evidence="1">
    <location>
        <position position="1"/>
    </location>
</feature>
<proteinExistence type="predicted"/>
<evidence type="ECO:0000313" key="2">
    <source>
        <dbReference type="Proteomes" id="UP000186106"/>
    </source>
</evidence>
<evidence type="ECO:0000313" key="1">
    <source>
        <dbReference type="EMBL" id="SIS60363.1"/>
    </source>
</evidence>
<sequence length="32" mass="3326">GEGLGFVLMDSGRSFPWGLSQGKAKGNFLPDG</sequence>
<gene>
    <name evidence="1" type="ORF">SAMN05421768_1121</name>
</gene>
<dbReference type="EMBL" id="FTNZ01000012">
    <property type="protein sequence ID" value="SIS60363.1"/>
    <property type="molecule type" value="Genomic_DNA"/>
</dbReference>
<reference evidence="1 2" key="1">
    <citation type="submission" date="2017-01" db="EMBL/GenBank/DDBJ databases">
        <authorList>
            <person name="Mah S.A."/>
            <person name="Swanson W.J."/>
            <person name="Moy G.W."/>
            <person name="Vacquier V.D."/>
        </authorList>
    </citation>
    <scope>NUCLEOTIDE SEQUENCE [LARGE SCALE GENOMIC DNA]</scope>
    <source>
        <strain evidence="1 2">DSM 16927</strain>
    </source>
</reference>
<dbReference type="Proteomes" id="UP000186106">
    <property type="component" value="Unassembled WGS sequence"/>
</dbReference>
<accession>A0A1N7KFJ0</accession>